<name>A0A562SY64_CHIJA</name>
<dbReference type="RefSeq" id="WP_145715983.1">
    <property type="nucleotide sequence ID" value="NZ_BAAAFY010000005.1"/>
</dbReference>
<evidence type="ECO:0000313" key="1">
    <source>
        <dbReference type="EMBL" id="TWI86289.1"/>
    </source>
</evidence>
<accession>A0A562SY64</accession>
<evidence type="ECO:0000313" key="2">
    <source>
        <dbReference type="Proteomes" id="UP000316778"/>
    </source>
</evidence>
<reference evidence="1 2" key="1">
    <citation type="journal article" date="2013" name="Stand. Genomic Sci.">
        <title>Genomic Encyclopedia of Type Strains, Phase I: The one thousand microbial genomes (KMG-I) project.</title>
        <authorList>
            <person name="Kyrpides N.C."/>
            <person name="Woyke T."/>
            <person name="Eisen J.A."/>
            <person name="Garrity G."/>
            <person name="Lilburn T.G."/>
            <person name="Beck B.J."/>
            <person name="Whitman W.B."/>
            <person name="Hugenholtz P."/>
            <person name="Klenk H.P."/>
        </authorList>
    </citation>
    <scope>NUCLEOTIDE SEQUENCE [LARGE SCALE GENOMIC DNA]</scope>
    <source>
        <strain evidence="1 2">DSM 13484</strain>
    </source>
</reference>
<proteinExistence type="predicted"/>
<comment type="caution">
    <text evidence="1">The sequence shown here is derived from an EMBL/GenBank/DDBJ whole genome shotgun (WGS) entry which is preliminary data.</text>
</comment>
<dbReference type="EMBL" id="VLLG01000004">
    <property type="protein sequence ID" value="TWI86289.1"/>
    <property type="molecule type" value="Genomic_DNA"/>
</dbReference>
<gene>
    <name evidence="1" type="ORF">LX66_3543</name>
</gene>
<sequence length="125" mass="13383">MATLSNVIAADLTIKVQRMASYPPFGFEFYETETTAIDLTTLVDVRMDIVNGVGVKVKQMSIGAGFEIANNPTTGAPTVLKMDKAYAADNLAAGAYRYDMLVVASETEAGIPVRGSFIVEPNITE</sequence>
<organism evidence="1 2">
    <name type="scientific">Chitinophaga japonensis</name>
    <name type="common">Flexibacter japonensis</name>
    <dbReference type="NCBI Taxonomy" id="104662"/>
    <lineage>
        <taxon>Bacteria</taxon>
        <taxon>Pseudomonadati</taxon>
        <taxon>Bacteroidota</taxon>
        <taxon>Chitinophagia</taxon>
        <taxon>Chitinophagales</taxon>
        <taxon>Chitinophagaceae</taxon>
        <taxon>Chitinophaga</taxon>
    </lineage>
</organism>
<keyword evidence="2" id="KW-1185">Reference proteome</keyword>
<dbReference type="AlphaFoldDB" id="A0A562SY64"/>
<protein>
    <submittedName>
        <fullName evidence="1">Uncharacterized protein</fullName>
    </submittedName>
</protein>
<dbReference type="Proteomes" id="UP000316778">
    <property type="component" value="Unassembled WGS sequence"/>
</dbReference>